<proteinExistence type="inferred from homology"/>
<evidence type="ECO:0000256" key="1">
    <source>
        <dbReference type="ARBA" id="ARBA00008638"/>
    </source>
</evidence>
<dbReference type="SMART" id="SM00385">
    <property type="entry name" value="CYCLIN"/>
    <property type="match status" value="1"/>
</dbReference>
<comment type="subunit">
    <text evidence="2">Component of the SRB8-11 complex, a regulatory module of the Mediator complex.</text>
</comment>
<gene>
    <name evidence="7" type="primary">SSN8</name>
    <name evidence="7" type="ORF">PRK78_002879</name>
</gene>
<dbReference type="InterPro" id="IPR036915">
    <property type="entry name" value="Cyclin-like_sf"/>
</dbReference>
<evidence type="ECO:0000256" key="5">
    <source>
        <dbReference type="RuleBase" id="RU000383"/>
    </source>
</evidence>
<dbReference type="GO" id="GO:0016538">
    <property type="term" value="F:cyclin-dependent protein serine/threonine kinase regulator activity"/>
    <property type="evidence" value="ECO:0007669"/>
    <property type="project" value="InterPro"/>
</dbReference>
<reference evidence="7" key="1">
    <citation type="submission" date="2023-03" db="EMBL/GenBank/DDBJ databases">
        <title>Emydomyces testavorans Genome Sequence.</title>
        <authorList>
            <person name="Hoyer L."/>
        </authorList>
    </citation>
    <scope>NUCLEOTIDE SEQUENCE</scope>
    <source>
        <strain evidence="7">16-2883</strain>
    </source>
</reference>
<dbReference type="InterPro" id="IPR043198">
    <property type="entry name" value="Cyclin/Ssn8"/>
</dbReference>
<dbReference type="Gene3D" id="1.10.472.10">
    <property type="entry name" value="Cyclin-like"/>
    <property type="match status" value="2"/>
</dbReference>
<evidence type="ECO:0000313" key="7">
    <source>
        <dbReference type="EMBL" id="WEW57412.1"/>
    </source>
</evidence>
<dbReference type="GO" id="GO:0006357">
    <property type="term" value="P:regulation of transcription by RNA polymerase II"/>
    <property type="evidence" value="ECO:0007669"/>
    <property type="project" value="InterPro"/>
</dbReference>
<sequence>MAADYWASTQRASWVFDREELAEARKPVGDAERAVVQQYPLPDLRLFNIYVNQQLIKLAKRLNVRQQALATAQIYVKRFYTKVEIRRTNPYLLLTTAFYLACKIEECPQHIRLVLGEARGLWPEFIVPDGAKIGECEFWLISEMNSQLIVHHPYRTLSEIQGFLSLTADEVALAWSVINDHYLTDLPLLHPPHVIAVMAILIAVIFKPSHHPAMLPSGGSSVAGALREGNTNILSAMSDKTGIGMPARVQKIVDWLASSEVDIESVIESTQEVVSLYEVWEQYSEKICKEQIGRYVKSRGLDK</sequence>
<evidence type="ECO:0000256" key="4">
    <source>
        <dbReference type="ARBA" id="ARBA00025278"/>
    </source>
</evidence>
<accession>A0AAF0DH60</accession>
<evidence type="ECO:0000256" key="2">
    <source>
        <dbReference type="ARBA" id="ARBA00011612"/>
    </source>
</evidence>
<dbReference type="Pfam" id="PF00134">
    <property type="entry name" value="Cyclin_N"/>
    <property type="match status" value="1"/>
</dbReference>
<organism evidence="7 8">
    <name type="scientific">Emydomyces testavorans</name>
    <dbReference type="NCBI Taxonomy" id="2070801"/>
    <lineage>
        <taxon>Eukaryota</taxon>
        <taxon>Fungi</taxon>
        <taxon>Dikarya</taxon>
        <taxon>Ascomycota</taxon>
        <taxon>Pezizomycotina</taxon>
        <taxon>Eurotiomycetes</taxon>
        <taxon>Eurotiomycetidae</taxon>
        <taxon>Onygenales</taxon>
        <taxon>Nannizziopsiaceae</taxon>
        <taxon>Emydomyces</taxon>
    </lineage>
</organism>
<comment type="function">
    <text evidence="4">Component of the SRB8-11 complex. The SRB8-11 complex is a regulatory module of the Mediator complex which is itself involved in regulation of basal and activated RNA polymerase II-dependent transcription. The SRB8-11 complex may be involved in the transcriptional repression of a subset of genes regulated by Mediator. It may inhibit the association of the Mediator complex with RNA polymerase II to form the holoenzyme complex. The SRB8-11 complex phosphorylates the C-terminal domain (CTD) of the largest subunit of RNA polymerase II.</text>
</comment>
<keyword evidence="8" id="KW-1185">Reference proteome</keyword>
<dbReference type="InterPro" id="IPR013763">
    <property type="entry name" value="Cyclin-like_dom"/>
</dbReference>
<keyword evidence="5" id="KW-0195">Cyclin</keyword>
<dbReference type="PIRSF" id="PIRSF028758">
    <property type="entry name" value="Cyclin, C/H/G types"/>
    <property type="match status" value="1"/>
</dbReference>
<dbReference type="Proteomes" id="UP001219355">
    <property type="component" value="Chromosome 2"/>
</dbReference>
<dbReference type="CDD" id="cd20513">
    <property type="entry name" value="CYCLIN_CCNC_rpt1"/>
    <property type="match status" value="1"/>
</dbReference>
<evidence type="ECO:0000256" key="3">
    <source>
        <dbReference type="ARBA" id="ARBA00014912"/>
    </source>
</evidence>
<evidence type="ECO:0000313" key="8">
    <source>
        <dbReference type="Proteomes" id="UP001219355"/>
    </source>
</evidence>
<dbReference type="SUPFAM" id="SSF47954">
    <property type="entry name" value="Cyclin-like"/>
    <property type="match status" value="2"/>
</dbReference>
<name>A0AAF0DH60_9EURO</name>
<dbReference type="InterPro" id="IPR006671">
    <property type="entry name" value="Cyclin_N"/>
</dbReference>
<evidence type="ECO:0000259" key="6">
    <source>
        <dbReference type="SMART" id="SM00385"/>
    </source>
</evidence>
<protein>
    <recommendedName>
        <fullName evidence="3">RNA polymerase II holoenzyme cyclin-like subunit</fullName>
    </recommendedName>
</protein>
<comment type="similarity">
    <text evidence="1">Belongs to the cyclin family. Cyclin C subfamily.</text>
</comment>
<dbReference type="EMBL" id="CP120628">
    <property type="protein sequence ID" value="WEW57412.1"/>
    <property type="molecule type" value="Genomic_DNA"/>
</dbReference>
<dbReference type="AlphaFoldDB" id="A0AAF0DH60"/>
<dbReference type="PANTHER" id="PTHR10026">
    <property type="entry name" value="CYCLIN"/>
    <property type="match status" value="1"/>
</dbReference>
<feature type="domain" description="Cyclin-like" evidence="6">
    <location>
        <begin position="53"/>
        <end position="142"/>
    </location>
</feature>